<protein>
    <submittedName>
        <fullName evidence="1">Uncharacterized protein</fullName>
    </submittedName>
</protein>
<sequence>MWKQTFQLFFAKAHDQHRSDAVTAVWNCDKKIVDHFKRRVANAYEDLSEVSHPLMSDRHVFDEFVTSVQAYLESSVGVGRVISTSSVGFMRDIQQMNGSLLVCWKNV</sequence>
<dbReference type="AlphaFoldDB" id="A0ABD2Z2Z1"/>
<evidence type="ECO:0000313" key="1">
    <source>
        <dbReference type="EMBL" id="KAL3513861.1"/>
    </source>
</evidence>
<comment type="caution">
    <text evidence="1">The sequence shown here is derived from an EMBL/GenBank/DDBJ whole genome shotgun (WGS) entry which is preliminary data.</text>
</comment>
<dbReference type="EMBL" id="JBJUIK010000011">
    <property type="protein sequence ID" value="KAL3513861.1"/>
    <property type="molecule type" value="Genomic_DNA"/>
</dbReference>
<proteinExistence type="predicted"/>
<organism evidence="1 2">
    <name type="scientific">Cinchona calisaya</name>
    <dbReference type="NCBI Taxonomy" id="153742"/>
    <lineage>
        <taxon>Eukaryota</taxon>
        <taxon>Viridiplantae</taxon>
        <taxon>Streptophyta</taxon>
        <taxon>Embryophyta</taxon>
        <taxon>Tracheophyta</taxon>
        <taxon>Spermatophyta</taxon>
        <taxon>Magnoliopsida</taxon>
        <taxon>eudicotyledons</taxon>
        <taxon>Gunneridae</taxon>
        <taxon>Pentapetalae</taxon>
        <taxon>asterids</taxon>
        <taxon>lamiids</taxon>
        <taxon>Gentianales</taxon>
        <taxon>Rubiaceae</taxon>
        <taxon>Cinchonoideae</taxon>
        <taxon>Cinchoneae</taxon>
        <taxon>Cinchona</taxon>
    </lineage>
</organism>
<keyword evidence="2" id="KW-1185">Reference proteome</keyword>
<name>A0ABD2Z2Z1_9GENT</name>
<evidence type="ECO:0000313" key="2">
    <source>
        <dbReference type="Proteomes" id="UP001630127"/>
    </source>
</evidence>
<reference evidence="1 2" key="1">
    <citation type="submission" date="2024-11" db="EMBL/GenBank/DDBJ databases">
        <title>A near-complete genome assembly of Cinchona calisaya.</title>
        <authorList>
            <person name="Lian D.C."/>
            <person name="Zhao X.W."/>
            <person name="Wei L."/>
        </authorList>
    </citation>
    <scope>NUCLEOTIDE SEQUENCE [LARGE SCALE GENOMIC DNA]</scope>
    <source>
        <tissue evidence="1">Nenye</tissue>
    </source>
</reference>
<dbReference type="Proteomes" id="UP001630127">
    <property type="component" value="Unassembled WGS sequence"/>
</dbReference>
<accession>A0ABD2Z2Z1</accession>
<gene>
    <name evidence="1" type="ORF">ACH5RR_026578</name>
</gene>